<dbReference type="Proteomes" id="UP000008068">
    <property type="component" value="Unassembled WGS sequence"/>
</dbReference>
<dbReference type="Gene3D" id="1.20.1070.10">
    <property type="entry name" value="Rhodopsin 7-helix transmembrane proteins"/>
    <property type="match status" value="1"/>
</dbReference>
<feature type="transmembrane region" description="Helical" evidence="1">
    <location>
        <begin position="125"/>
        <end position="151"/>
    </location>
</feature>
<dbReference type="eggNOG" id="ENOG502TKFW">
    <property type="taxonomic scope" value="Eukaryota"/>
</dbReference>
<feature type="transmembrane region" description="Helical" evidence="1">
    <location>
        <begin position="217"/>
        <end position="237"/>
    </location>
</feature>
<proteinExistence type="predicted"/>
<dbReference type="PANTHER" id="PTHR46418">
    <property type="entry name" value="SRBC-64-RELATED-RELATED"/>
    <property type="match status" value="1"/>
</dbReference>
<evidence type="ECO:0000313" key="2">
    <source>
        <dbReference type="EMBL" id="EGT58962.1"/>
    </source>
</evidence>
<dbReference type="FunCoup" id="G0NEG5">
    <property type="interactions" value="3"/>
</dbReference>
<dbReference type="HOGENOM" id="CLU_059075_0_1_1"/>
<dbReference type="EMBL" id="GL379873">
    <property type="protein sequence ID" value="EGT58962.1"/>
    <property type="molecule type" value="Genomic_DNA"/>
</dbReference>
<keyword evidence="1" id="KW-0472">Membrane</keyword>
<sequence length="288" mass="33040">MFILVNTVALLAITFSVTNVFLNFYLTTAIFCKKRVHKKSDFSLIYGKIVVDMFCSADTSTYLGYFIIRIVDSTIVIKNLSFFIAWPNFNLGTMRCWIVFFIALDRVLATCIPISYHNHRSKIPMLAISLFIFGYAIFEYYILFVLCGYVLDVPLDCTIFRCAVGTCYHDYWKWYQQVMYSSIGTLSVILFFRLFIWNSCSKTTNNNKTISRATRISLIDSFIIFAFDFFPVFLTAQWPQINTNTVGPFGSLCKSLGFVIESSIICHFLLGNKKVAPTSLSRTSPMIM</sequence>
<feature type="transmembrane region" description="Helical" evidence="1">
    <location>
        <begin position="249"/>
        <end position="270"/>
    </location>
</feature>
<organism evidence="3">
    <name type="scientific">Caenorhabditis brenneri</name>
    <name type="common">Nematode worm</name>
    <dbReference type="NCBI Taxonomy" id="135651"/>
    <lineage>
        <taxon>Eukaryota</taxon>
        <taxon>Metazoa</taxon>
        <taxon>Ecdysozoa</taxon>
        <taxon>Nematoda</taxon>
        <taxon>Chromadorea</taxon>
        <taxon>Rhabditida</taxon>
        <taxon>Rhabditina</taxon>
        <taxon>Rhabditomorpha</taxon>
        <taxon>Rhabditoidea</taxon>
        <taxon>Rhabditidae</taxon>
        <taxon>Peloderinae</taxon>
        <taxon>Caenorhabditis</taxon>
    </lineage>
</organism>
<accession>G0NEG5</accession>
<protein>
    <submittedName>
        <fullName evidence="2">CBN-SRBC-58 protein</fullName>
    </submittedName>
</protein>
<gene>
    <name evidence="2" type="primary">Cbn-srbc-58</name>
    <name evidence="2" type="ORF">CAEBREN_19742</name>
</gene>
<feature type="transmembrane region" description="Helical" evidence="1">
    <location>
        <begin position="178"/>
        <end position="196"/>
    </location>
</feature>
<feature type="transmembrane region" description="Helical" evidence="1">
    <location>
        <begin position="44"/>
        <end position="68"/>
    </location>
</feature>
<keyword evidence="1" id="KW-1133">Transmembrane helix</keyword>
<dbReference type="AlphaFoldDB" id="G0NEG5"/>
<feature type="transmembrane region" description="Helical" evidence="1">
    <location>
        <begin position="6"/>
        <end position="32"/>
    </location>
</feature>
<dbReference type="OMA" id="RCAINIC"/>
<evidence type="ECO:0000256" key="1">
    <source>
        <dbReference type="SAM" id="Phobius"/>
    </source>
</evidence>
<dbReference type="Pfam" id="PF10316">
    <property type="entry name" value="7TM_GPCR_Srbc"/>
    <property type="match status" value="1"/>
</dbReference>
<dbReference type="STRING" id="135651.G0NEG5"/>
<dbReference type="SUPFAM" id="SSF81321">
    <property type="entry name" value="Family A G protein-coupled receptor-like"/>
    <property type="match status" value="1"/>
</dbReference>
<name>G0NEG5_CAEBE</name>
<keyword evidence="3" id="KW-1185">Reference proteome</keyword>
<keyword evidence="1" id="KW-0812">Transmembrane</keyword>
<dbReference type="InParanoid" id="G0NEG5"/>
<feature type="transmembrane region" description="Helical" evidence="1">
    <location>
        <begin position="80"/>
        <end position="104"/>
    </location>
</feature>
<dbReference type="OrthoDB" id="5802012at2759"/>
<dbReference type="PANTHER" id="PTHR46418:SF1">
    <property type="entry name" value="G-PROTEIN COUPLED RECEPTORS FAMILY 1 PROFILE DOMAIN-CONTAINING PROTEIN-RELATED"/>
    <property type="match status" value="1"/>
</dbReference>
<evidence type="ECO:0000313" key="3">
    <source>
        <dbReference type="Proteomes" id="UP000008068"/>
    </source>
</evidence>
<reference evidence="3" key="1">
    <citation type="submission" date="2011-07" db="EMBL/GenBank/DDBJ databases">
        <authorList>
            <consortium name="Caenorhabditis brenneri Sequencing and Analysis Consortium"/>
            <person name="Wilson R.K."/>
        </authorList>
    </citation>
    <scope>NUCLEOTIDE SEQUENCE [LARGE SCALE GENOMIC DNA]</scope>
    <source>
        <strain evidence="3">PB2801</strain>
    </source>
</reference>
<dbReference type="InterPro" id="IPR019420">
    <property type="entry name" value="7TM_GPCR_serpentine_rcpt_Srbc"/>
</dbReference>